<evidence type="ECO:0000259" key="7">
    <source>
        <dbReference type="PROSITE" id="PS50975"/>
    </source>
</evidence>
<keyword evidence="1 5" id="KW-0436">Ligase</keyword>
<dbReference type="Pfam" id="PF02222">
    <property type="entry name" value="ATP-grasp"/>
    <property type="match status" value="1"/>
</dbReference>
<protein>
    <recommendedName>
        <fullName evidence="5 6">N5-carboxyaminoimidazole ribonucleotide synthase</fullName>
        <shortName evidence="5 6">N5-CAIR synthase</shortName>
        <ecNumber evidence="5 6">6.3.4.18</ecNumber>
    </recommendedName>
    <alternativeName>
        <fullName evidence="5 6">5-(carboxyamino)imidazole ribonucleotide synthetase</fullName>
    </alternativeName>
</protein>
<dbReference type="GO" id="GO:0004638">
    <property type="term" value="F:phosphoribosylaminoimidazole carboxylase activity"/>
    <property type="evidence" value="ECO:0007669"/>
    <property type="project" value="InterPro"/>
</dbReference>
<keyword evidence="2 5" id="KW-0547">Nucleotide-binding</keyword>
<evidence type="ECO:0000256" key="2">
    <source>
        <dbReference type="ARBA" id="ARBA00022741"/>
    </source>
</evidence>
<feature type="binding site" evidence="5">
    <location>
        <begin position="256"/>
        <end position="257"/>
    </location>
    <ligand>
        <name>ATP</name>
        <dbReference type="ChEBI" id="CHEBI:30616"/>
    </ligand>
</feature>
<evidence type="ECO:0000256" key="1">
    <source>
        <dbReference type="ARBA" id="ARBA00022598"/>
    </source>
</evidence>
<evidence type="ECO:0000313" key="8">
    <source>
        <dbReference type="EMBL" id="CDH43868.1"/>
    </source>
</evidence>
<comment type="similarity">
    <text evidence="5 6">Belongs to the PurK/PurT family.</text>
</comment>
<dbReference type="InterPro" id="IPR003135">
    <property type="entry name" value="ATP-grasp_carboxylate-amine"/>
</dbReference>
<keyword evidence="4 5" id="KW-0067">ATP-binding</keyword>
<dbReference type="InterPro" id="IPR054350">
    <property type="entry name" value="PurT/PurK_preATP-grasp"/>
</dbReference>
<feature type="binding site" evidence="5">
    <location>
        <position position="98"/>
    </location>
    <ligand>
        <name>ATP</name>
        <dbReference type="ChEBI" id="CHEBI:30616"/>
    </ligand>
</feature>
<dbReference type="InterPro" id="IPR016185">
    <property type="entry name" value="PreATP-grasp_dom_sf"/>
</dbReference>
<dbReference type="Gene3D" id="3.30.1490.20">
    <property type="entry name" value="ATP-grasp fold, A domain"/>
    <property type="match status" value="1"/>
</dbReference>
<sequence length="366" mass="39337">MNVGIVGGGQLARMLALAGYPLGLCFQILDPATDACAGQVAPLIQGAYDDATRLEALAAWADVVTFDFENVPATAAQVLEQRVAVYPPAGALAVAQDRVAEKTLFWELGIPTPPFATVDCWEELPGAVVQVELPAVLKTRRLGYDGKGQRVIRTVDDLEPAWQALGGVPLILEGFVPFEREVSVLAIRSSSGEIACYPLVENHHRDGILRLSRAPFSGPDLERKGWDYAQRLLNRLDYVGLLAIEFFVKDGRLIANEMAPRVHNSGHWTLEGAETSQFENHLRAILGLPLGATAAVGHSVMLNCIGDLPEPAAVLAMPGAHYHAYGKAPRPGRKVGHLTLRAADPAVLAHGLKRLLPRVGLEADAI</sequence>
<comment type="subunit">
    <text evidence="5 6">Homodimer.</text>
</comment>
<dbReference type="GO" id="GO:0034028">
    <property type="term" value="F:5-(carboxyamino)imidazole ribonucleotide synthase activity"/>
    <property type="evidence" value="ECO:0007669"/>
    <property type="project" value="UniProtKB-UniRule"/>
</dbReference>
<dbReference type="GO" id="GO:0005829">
    <property type="term" value="C:cytosol"/>
    <property type="evidence" value="ECO:0007669"/>
    <property type="project" value="TreeGrafter"/>
</dbReference>
<comment type="catalytic activity">
    <reaction evidence="5 6">
        <text>5-amino-1-(5-phospho-beta-D-ribosyl)imidazole + hydrogencarbonate + ATP = 5-carboxyamino-1-(5-phospho-D-ribosyl)imidazole + ADP + phosphate + 2 H(+)</text>
        <dbReference type="Rhea" id="RHEA:19317"/>
        <dbReference type="ChEBI" id="CHEBI:15378"/>
        <dbReference type="ChEBI" id="CHEBI:17544"/>
        <dbReference type="ChEBI" id="CHEBI:30616"/>
        <dbReference type="ChEBI" id="CHEBI:43474"/>
        <dbReference type="ChEBI" id="CHEBI:58730"/>
        <dbReference type="ChEBI" id="CHEBI:137981"/>
        <dbReference type="ChEBI" id="CHEBI:456216"/>
        <dbReference type="EC" id="6.3.4.18"/>
    </reaction>
</comment>
<feature type="binding site" evidence="5">
    <location>
        <position position="181"/>
    </location>
    <ligand>
        <name>ATP</name>
        <dbReference type="ChEBI" id="CHEBI:30616"/>
    </ligand>
</feature>
<dbReference type="PANTHER" id="PTHR11609">
    <property type="entry name" value="PURINE BIOSYNTHESIS PROTEIN 6/7, PUR6/7"/>
    <property type="match status" value="1"/>
</dbReference>
<name>A0A7U7G8K7_9GAMM</name>
<dbReference type="InterPro" id="IPR013815">
    <property type="entry name" value="ATP_grasp_subdomain_1"/>
</dbReference>
<dbReference type="Proteomes" id="UP000019184">
    <property type="component" value="Unassembled WGS sequence"/>
</dbReference>
<dbReference type="GO" id="GO:0006189">
    <property type="term" value="P:'de novo' IMP biosynthetic process"/>
    <property type="evidence" value="ECO:0007669"/>
    <property type="project" value="UniProtKB-UniRule"/>
</dbReference>
<dbReference type="InterPro" id="IPR011054">
    <property type="entry name" value="Rudment_hybrid_motif"/>
</dbReference>
<dbReference type="NCBIfam" id="TIGR01161">
    <property type="entry name" value="purK"/>
    <property type="match status" value="1"/>
</dbReference>
<dbReference type="EC" id="6.3.4.18" evidence="5 6"/>
<dbReference type="InterPro" id="IPR005875">
    <property type="entry name" value="PurK"/>
</dbReference>
<feature type="binding site" evidence="5">
    <location>
        <begin position="143"/>
        <end position="149"/>
    </location>
    <ligand>
        <name>ATP</name>
        <dbReference type="ChEBI" id="CHEBI:30616"/>
    </ligand>
</feature>
<dbReference type="GO" id="GO:0005524">
    <property type="term" value="F:ATP binding"/>
    <property type="evidence" value="ECO:0007669"/>
    <property type="project" value="UniProtKB-UniRule"/>
</dbReference>
<dbReference type="PROSITE" id="PS50975">
    <property type="entry name" value="ATP_GRASP"/>
    <property type="match status" value="1"/>
</dbReference>
<dbReference type="SUPFAM" id="SSF51246">
    <property type="entry name" value="Rudiment single hybrid motif"/>
    <property type="match status" value="1"/>
</dbReference>
<comment type="function">
    <text evidence="6">Catalyzes the ATP-dependent conversion of 5-aminoimidazole ribonucleotide (AIR) and HCO(3)- to N5-carboxyaminoimidazole ribonucleotide (N5-CAIR).</text>
</comment>
<keyword evidence="9" id="KW-1185">Reference proteome</keyword>
<reference evidence="8 9" key="1">
    <citation type="journal article" date="2014" name="ISME J.">
        <title>Candidatus Competibacter-lineage genomes retrieved from metagenomes reveal functional metabolic diversity.</title>
        <authorList>
            <person name="McIlroy S.J."/>
            <person name="Albertsen M."/>
            <person name="Andresen E.K."/>
            <person name="Saunders A.M."/>
            <person name="Kristiansen R."/>
            <person name="Stokholm-Bjerregaard M."/>
            <person name="Nielsen K.L."/>
            <person name="Nielsen P.H."/>
        </authorList>
    </citation>
    <scope>NUCLEOTIDE SEQUENCE [LARGE SCALE GENOMIC DNA]</scope>
    <source>
        <strain evidence="8 9">Run_B_J11</strain>
    </source>
</reference>
<dbReference type="HAMAP" id="MF_01928">
    <property type="entry name" value="PurK"/>
    <property type="match status" value="1"/>
</dbReference>
<dbReference type="SUPFAM" id="SSF56059">
    <property type="entry name" value="Glutathione synthetase ATP-binding domain-like"/>
    <property type="match status" value="1"/>
</dbReference>
<feature type="binding site" evidence="5">
    <location>
        <begin position="173"/>
        <end position="176"/>
    </location>
    <ligand>
        <name>ATP</name>
        <dbReference type="ChEBI" id="CHEBI:30616"/>
    </ligand>
</feature>
<dbReference type="PANTHER" id="PTHR11609:SF5">
    <property type="entry name" value="PHOSPHORIBOSYLAMINOIMIDAZOLE CARBOXYLASE"/>
    <property type="match status" value="1"/>
</dbReference>
<evidence type="ECO:0000256" key="5">
    <source>
        <dbReference type="HAMAP-Rule" id="MF_01928"/>
    </source>
</evidence>
<keyword evidence="8" id="KW-0456">Lyase</keyword>
<evidence type="ECO:0000256" key="3">
    <source>
        <dbReference type="ARBA" id="ARBA00022755"/>
    </source>
</evidence>
<gene>
    <name evidence="5 6 8" type="primary">purK</name>
    <name evidence="8" type="ORF">BN874_1380003</name>
</gene>
<dbReference type="AlphaFoldDB" id="A0A7U7G8K7"/>
<feature type="domain" description="ATP-grasp" evidence="7">
    <location>
        <begin position="102"/>
        <end position="286"/>
    </location>
</feature>
<evidence type="ECO:0000256" key="6">
    <source>
        <dbReference type="RuleBase" id="RU361200"/>
    </source>
</evidence>
<organism evidence="8 9">
    <name type="scientific">Candidatus Contendobacter odensis Run_B_J11</name>
    <dbReference type="NCBI Taxonomy" id="1400861"/>
    <lineage>
        <taxon>Bacteria</taxon>
        <taxon>Pseudomonadati</taxon>
        <taxon>Pseudomonadota</taxon>
        <taxon>Gammaproteobacteria</taxon>
        <taxon>Candidatus Competibacteraceae</taxon>
        <taxon>Candidatus Contendibacter</taxon>
    </lineage>
</organism>
<dbReference type="FunFam" id="3.40.50.20:FF:000016">
    <property type="entry name" value="N5-carboxyaminoimidazole ribonucleotide synthase"/>
    <property type="match status" value="1"/>
</dbReference>
<dbReference type="NCBIfam" id="NF004676">
    <property type="entry name" value="PRK06019.1-2"/>
    <property type="match status" value="1"/>
</dbReference>
<dbReference type="Pfam" id="PF17769">
    <property type="entry name" value="PurK_C"/>
    <property type="match status" value="1"/>
</dbReference>
<accession>A0A7U7G8K7</accession>
<feature type="binding site" evidence="5">
    <location>
        <position position="204"/>
    </location>
    <ligand>
        <name>ATP</name>
        <dbReference type="ChEBI" id="CHEBI:30616"/>
    </ligand>
</feature>
<dbReference type="UniPathway" id="UPA00074">
    <property type="reaction ID" value="UER00942"/>
</dbReference>
<comment type="caution">
    <text evidence="8">The sequence shown here is derived from an EMBL/GenBank/DDBJ whole genome shotgun (WGS) entry which is preliminary data.</text>
</comment>
<dbReference type="RefSeq" id="WP_034430938.1">
    <property type="nucleotide sequence ID" value="NZ_CBTK010000044.1"/>
</dbReference>
<dbReference type="InterPro" id="IPR011761">
    <property type="entry name" value="ATP-grasp"/>
</dbReference>
<dbReference type="FunFam" id="3.30.1490.20:FF:000015">
    <property type="entry name" value="N5-carboxyaminoimidazole ribonucleotide synthase"/>
    <property type="match status" value="1"/>
</dbReference>
<evidence type="ECO:0000313" key="9">
    <source>
        <dbReference type="Proteomes" id="UP000019184"/>
    </source>
</evidence>
<dbReference type="Pfam" id="PF22660">
    <property type="entry name" value="RS_preATP-grasp-like"/>
    <property type="match status" value="1"/>
</dbReference>
<comment type="function">
    <text evidence="5">Catalyzes the ATP-dependent conversion of 5-aminoimidazole ribonucleotide (AIR) and HCO(3)(-) to N5-carboxyaminoimidazole ribonucleotide (N5-CAIR).</text>
</comment>
<proteinExistence type="inferred from homology"/>
<feature type="binding site" evidence="5">
    <location>
        <position position="138"/>
    </location>
    <ligand>
        <name>ATP</name>
        <dbReference type="ChEBI" id="CHEBI:30616"/>
    </ligand>
</feature>
<dbReference type="SUPFAM" id="SSF52440">
    <property type="entry name" value="PreATP-grasp domain"/>
    <property type="match status" value="1"/>
</dbReference>
<dbReference type="Gene3D" id="3.40.50.20">
    <property type="match status" value="1"/>
</dbReference>
<dbReference type="EMBL" id="CBTK010000044">
    <property type="protein sequence ID" value="CDH43868.1"/>
    <property type="molecule type" value="Genomic_DNA"/>
</dbReference>
<dbReference type="GO" id="GO:0046872">
    <property type="term" value="F:metal ion binding"/>
    <property type="evidence" value="ECO:0007669"/>
    <property type="project" value="InterPro"/>
</dbReference>
<dbReference type="Gene3D" id="3.30.470.20">
    <property type="entry name" value="ATP-grasp fold, B domain"/>
    <property type="match status" value="1"/>
</dbReference>
<evidence type="ECO:0000256" key="4">
    <source>
        <dbReference type="ARBA" id="ARBA00022840"/>
    </source>
</evidence>
<keyword evidence="3 5" id="KW-0658">Purine biosynthesis</keyword>
<dbReference type="OrthoDB" id="9804625at2"/>
<dbReference type="InterPro" id="IPR040686">
    <property type="entry name" value="PurK_C"/>
</dbReference>
<dbReference type="NCBIfam" id="NF004679">
    <property type="entry name" value="PRK06019.1-5"/>
    <property type="match status" value="1"/>
</dbReference>
<comment type="pathway">
    <text evidence="5 6">Purine metabolism; IMP biosynthesis via de novo pathway; 5-amino-1-(5-phospho-D-ribosyl)imidazole-4-carboxylate from 5-amino-1-(5-phospho-D-ribosyl)imidazole (N5-CAIR route): step 1/2.</text>
</comment>